<proteinExistence type="predicted"/>
<evidence type="ECO:0000256" key="1">
    <source>
        <dbReference type="SAM" id="Phobius"/>
    </source>
</evidence>
<protein>
    <submittedName>
        <fullName evidence="2">DUF3149 domain-containing protein</fullName>
    </submittedName>
</protein>
<evidence type="ECO:0000313" key="2">
    <source>
        <dbReference type="EMBL" id="MCS0810396.1"/>
    </source>
</evidence>
<keyword evidence="3" id="KW-1185">Reference proteome</keyword>
<gene>
    <name evidence="2" type="ORF">NX774_20940</name>
</gene>
<name>A0ABT2DIW5_9BURK</name>
<dbReference type="RefSeq" id="WP_258824224.1">
    <property type="nucleotide sequence ID" value="NZ_JANUHB010000006.1"/>
</dbReference>
<reference evidence="2 3" key="1">
    <citation type="submission" date="2022-08" db="EMBL/GenBank/DDBJ databases">
        <title>Reclassification of Massilia species as members of the genera Telluria, Duganella, Pseudoduganella, Mokoshia gen. nov. and Zemynaea gen. nov. using orthogonal and non-orthogonal genome-based approaches.</title>
        <authorList>
            <person name="Bowman J.P."/>
        </authorList>
    </citation>
    <scope>NUCLEOTIDE SEQUENCE [LARGE SCALE GENOMIC DNA]</scope>
    <source>
        <strain evidence="2 3">JCM 31605</strain>
    </source>
</reference>
<dbReference type="Proteomes" id="UP001206126">
    <property type="component" value="Unassembled WGS sequence"/>
</dbReference>
<evidence type="ECO:0000313" key="3">
    <source>
        <dbReference type="Proteomes" id="UP001206126"/>
    </source>
</evidence>
<feature type="transmembrane region" description="Helical" evidence="1">
    <location>
        <begin position="12"/>
        <end position="34"/>
    </location>
</feature>
<keyword evidence="1" id="KW-0812">Transmembrane</keyword>
<sequence>MQALHLLFSSDFGLLTVAFFALMLAMAVYFIRIFSSRNAPASTKNK</sequence>
<organism evidence="2 3">
    <name type="scientific">Massilia agilis</name>
    <dbReference type="NCBI Taxonomy" id="1811226"/>
    <lineage>
        <taxon>Bacteria</taxon>
        <taxon>Pseudomonadati</taxon>
        <taxon>Pseudomonadota</taxon>
        <taxon>Betaproteobacteria</taxon>
        <taxon>Burkholderiales</taxon>
        <taxon>Oxalobacteraceae</taxon>
        <taxon>Telluria group</taxon>
        <taxon>Massilia</taxon>
    </lineage>
</organism>
<comment type="caution">
    <text evidence="2">The sequence shown here is derived from an EMBL/GenBank/DDBJ whole genome shotgun (WGS) entry which is preliminary data.</text>
</comment>
<keyword evidence="1" id="KW-0472">Membrane</keyword>
<dbReference type="EMBL" id="JANUHB010000006">
    <property type="protein sequence ID" value="MCS0810396.1"/>
    <property type="molecule type" value="Genomic_DNA"/>
</dbReference>
<accession>A0ABT2DIW5</accession>
<keyword evidence="1" id="KW-1133">Transmembrane helix</keyword>